<proteinExistence type="predicted"/>
<reference evidence="2" key="1">
    <citation type="submission" date="2020-08" db="EMBL/GenBank/DDBJ databases">
        <title>Multicomponent nature underlies the extraordinary mechanical properties of spider dragline silk.</title>
        <authorList>
            <person name="Kono N."/>
            <person name="Nakamura H."/>
            <person name="Mori M."/>
            <person name="Yoshida Y."/>
            <person name="Ohtoshi R."/>
            <person name="Malay A.D."/>
            <person name="Moran D.A.P."/>
            <person name="Tomita M."/>
            <person name="Numata K."/>
            <person name="Arakawa K."/>
        </authorList>
    </citation>
    <scope>NUCLEOTIDE SEQUENCE</scope>
</reference>
<protein>
    <submittedName>
        <fullName evidence="2">Uncharacterized protein</fullName>
    </submittedName>
</protein>
<accession>A0A8X6VV59</accession>
<name>A0A8X6VV59_TRICX</name>
<sequence length="134" mass="15000">MIVFNVVFDYNEGASRHAVFRNSVITVTTIVCNVKRVGRSQASHDPIPVLLGYKKGWGALVKTTEKITHRNRARVSERSIDVALQRYMRAIGDRPRHFGPHSSDEDDIRAGTLQRDDDRINVHKLPLHGGSSAA</sequence>
<evidence type="ECO:0000313" key="2">
    <source>
        <dbReference type="EMBL" id="GFY22986.1"/>
    </source>
</evidence>
<gene>
    <name evidence="2" type="ORF">TNCV_2182471</name>
</gene>
<keyword evidence="3" id="KW-1185">Reference proteome</keyword>
<evidence type="ECO:0000313" key="3">
    <source>
        <dbReference type="Proteomes" id="UP000887159"/>
    </source>
</evidence>
<dbReference type="EMBL" id="BMAU01021361">
    <property type="protein sequence ID" value="GFY22986.1"/>
    <property type="molecule type" value="Genomic_DNA"/>
</dbReference>
<dbReference type="Proteomes" id="UP000887159">
    <property type="component" value="Unassembled WGS sequence"/>
</dbReference>
<comment type="caution">
    <text evidence="2">The sequence shown here is derived from an EMBL/GenBank/DDBJ whole genome shotgun (WGS) entry which is preliminary data.</text>
</comment>
<dbReference type="AlphaFoldDB" id="A0A8X6VV59"/>
<evidence type="ECO:0000256" key="1">
    <source>
        <dbReference type="SAM" id="MobiDB-lite"/>
    </source>
</evidence>
<feature type="region of interest" description="Disordered" evidence="1">
    <location>
        <begin position="93"/>
        <end position="115"/>
    </location>
</feature>
<organism evidence="2 3">
    <name type="scientific">Trichonephila clavipes</name>
    <name type="common">Golden silk orbweaver</name>
    <name type="synonym">Nephila clavipes</name>
    <dbReference type="NCBI Taxonomy" id="2585209"/>
    <lineage>
        <taxon>Eukaryota</taxon>
        <taxon>Metazoa</taxon>
        <taxon>Ecdysozoa</taxon>
        <taxon>Arthropoda</taxon>
        <taxon>Chelicerata</taxon>
        <taxon>Arachnida</taxon>
        <taxon>Araneae</taxon>
        <taxon>Araneomorphae</taxon>
        <taxon>Entelegynae</taxon>
        <taxon>Araneoidea</taxon>
        <taxon>Nephilidae</taxon>
        <taxon>Trichonephila</taxon>
    </lineage>
</organism>